<reference evidence="3 4" key="1">
    <citation type="submission" date="2019-02" db="EMBL/GenBank/DDBJ databases">
        <title>Deep-cultivation of Planctomycetes and their phenomic and genomic characterization uncovers novel biology.</title>
        <authorList>
            <person name="Wiegand S."/>
            <person name="Jogler M."/>
            <person name="Boedeker C."/>
            <person name="Pinto D."/>
            <person name="Vollmers J."/>
            <person name="Rivas-Marin E."/>
            <person name="Kohn T."/>
            <person name="Peeters S.H."/>
            <person name="Heuer A."/>
            <person name="Rast P."/>
            <person name="Oberbeckmann S."/>
            <person name="Bunk B."/>
            <person name="Jeske O."/>
            <person name="Meyerdierks A."/>
            <person name="Storesund J.E."/>
            <person name="Kallscheuer N."/>
            <person name="Luecker S."/>
            <person name="Lage O.M."/>
            <person name="Pohl T."/>
            <person name="Merkel B.J."/>
            <person name="Hornburger P."/>
            <person name="Mueller R.-W."/>
            <person name="Bruemmer F."/>
            <person name="Labrenz M."/>
            <person name="Spormann A.M."/>
            <person name="Op den Camp H."/>
            <person name="Overmann J."/>
            <person name="Amann R."/>
            <person name="Jetten M.S.M."/>
            <person name="Mascher T."/>
            <person name="Medema M.H."/>
            <person name="Devos D.P."/>
            <person name="Kaster A.-K."/>
            <person name="Ovreas L."/>
            <person name="Rohde M."/>
            <person name="Galperin M.Y."/>
            <person name="Jogler C."/>
        </authorList>
    </citation>
    <scope>NUCLEOTIDE SEQUENCE [LARGE SCALE GENOMIC DNA]</scope>
    <source>
        <strain evidence="3 4">Pla133</strain>
    </source>
</reference>
<feature type="transmembrane region" description="Helical" evidence="1">
    <location>
        <begin position="156"/>
        <end position="177"/>
    </location>
</feature>
<sequence length="183" mass="19155">MGSPSLGPFNTMQTTDVTTLKQRLDQGLPVRLVDVRSPAEFRAVHARGAVSIPIDRIDHQSLEALPGEGPIYVICRSGTRSEQACRSLAGSPVAGEVVSVDGGTQAWERAGLPIERGEGGAIDIERQVRIIAGLLVVLGTLLGFTVSPAWHALSGVVGAGVAYAGITGSCAMGMVLARMPWNR</sequence>
<keyword evidence="1" id="KW-0812">Transmembrane</keyword>
<dbReference type="InterPro" id="IPR021309">
    <property type="entry name" value="YgaP-like_TM"/>
</dbReference>
<evidence type="ECO:0000259" key="2">
    <source>
        <dbReference type="PROSITE" id="PS50206"/>
    </source>
</evidence>
<keyword evidence="1" id="KW-1133">Transmembrane helix</keyword>
<dbReference type="AlphaFoldDB" id="A0A518BGJ5"/>
<dbReference type="SUPFAM" id="SSF52821">
    <property type="entry name" value="Rhodanese/Cell cycle control phosphatase"/>
    <property type="match status" value="1"/>
</dbReference>
<feature type="transmembrane region" description="Helical" evidence="1">
    <location>
        <begin position="130"/>
        <end position="150"/>
    </location>
</feature>
<dbReference type="SMART" id="SM00450">
    <property type="entry name" value="RHOD"/>
    <property type="match status" value="1"/>
</dbReference>
<accession>A0A518BGJ5</accession>
<evidence type="ECO:0000313" key="3">
    <source>
        <dbReference type="EMBL" id="QDU66109.1"/>
    </source>
</evidence>
<dbReference type="Gene3D" id="3.40.250.10">
    <property type="entry name" value="Rhodanese-like domain"/>
    <property type="match status" value="1"/>
</dbReference>
<dbReference type="Pfam" id="PF00581">
    <property type="entry name" value="Rhodanese"/>
    <property type="match status" value="1"/>
</dbReference>
<gene>
    <name evidence="3" type="primary">ygaP</name>
    <name evidence="3" type="ORF">Pla133_11750</name>
</gene>
<dbReference type="Pfam" id="PF11127">
    <property type="entry name" value="YgaP-like_TM"/>
    <property type="match status" value="1"/>
</dbReference>
<dbReference type="EMBL" id="CP036287">
    <property type="protein sequence ID" value="QDU66109.1"/>
    <property type="molecule type" value="Genomic_DNA"/>
</dbReference>
<keyword evidence="1" id="KW-0472">Membrane</keyword>
<dbReference type="InterPro" id="IPR050229">
    <property type="entry name" value="GlpE_sulfurtransferase"/>
</dbReference>
<dbReference type="KEGG" id="pbap:Pla133_11750"/>
<name>A0A518BGJ5_9BACT</name>
<feature type="domain" description="Rhodanese" evidence="2">
    <location>
        <begin position="30"/>
        <end position="116"/>
    </location>
</feature>
<dbReference type="Gene3D" id="6.10.140.1340">
    <property type="match status" value="1"/>
</dbReference>
<dbReference type="Proteomes" id="UP000316921">
    <property type="component" value="Chromosome"/>
</dbReference>
<dbReference type="PROSITE" id="PS50206">
    <property type="entry name" value="RHODANESE_3"/>
    <property type="match status" value="1"/>
</dbReference>
<proteinExistence type="predicted"/>
<dbReference type="PANTHER" id="PTHR43031:SF1">
    <property type="entry name" value="PYRIDINE NUCLEOTIDE-DISULPHIDE OXIDOREDUCTASE"/>
    <property type="match status" value="1"/>
</dbReference>
<protein>
    <submittedName>
        <fullName evidence="3">Inner membrane protein YgaP</fullName>
    </submittedName>
</protein>
<dbReference type="CDD" id="cd00158">
    <property type="entry name" value="RHOD"/>
    <property type="match status" value="1"/>
</dbReference>
<dbReference type="InterPro" id="IPR036873">
    <property type="entry name" value="Rhodanese-like_dom_sf"/>
</dbReference>
<keyword evidence="4" id="KW-1185">Reference proteome</keyword>
<dbReference type="PANTHER" id="PTHR43031">
    <property type="entry name" value="FAD-DEPENDENT OXIDOREDUCTASE"/>
    <property type="match status" value="1"/>
</dbReference>
<dbReference type="InterPro" id="IPR001763">
    <property type="entry name" value="Rhodanese-like_dom"/>
</dbReference>
<evidence type="ECO:0000313" key="4">
    <source>
        <dbReference type="Proteomes" id="UP000316921"/>
    </source>
</evidence>
<organism evidence="3 4">
    <name type="scientific">Engelhardtia mirabilis</name>
    <dbReference type="NCBI Taxonomy" id="2528011"/>
    <lineage>
        <taxon>Bacteria</taxon>
        <taxon>Pseudomonadati</taxon>
        <taxon>Planctomycetota</taxon>
        <taxon>Planctomycetia</taxon>
        <taxon>Planctomycetia incertae sedis</taxon>
        <taxon>Engelhardtia</taxon>
    </lineage>
</organism>
<evidence type="ECO:0000256" key="1">
    <source>
        <dbReference type="SAM" id="Phobius"/>
    </source>
</evidence>